<dbReference type="InterPro" id="IPR013783">
    <property type="entry name" value="Ig-like_fold"/>
</dbReference>
<dbReference type="GO" id="GO:0004197">
    <property type="term" value="F:cysteine-type endopeptidase activity"/>
    <property type="evidence" value="ECO:0007669"/>
    <property type="project" value="InterPro"/>
</dbReference>
<dbReference type="InterPro" id="IPR029030">
    <property type="entry name" value="Caspase-like_dom_sf"/>
</dbReference>
<comment type="caution">
    <text evidence="3">The sequence shown here is derived from an EMBL/GenBank/DDBJ whole genome shotgun (WGS) entry which is preliminary data.</text>
</comment>
<feature type="domain" description="Caspase family p20" evidence="1">
    <location>
        <begin position="456"/>
        <end position="580"/>
    </location>
</feature>
<dbReference type="SMART" id="SM00409">
    <property type="entry name" value="IG"/>
    <property type="match status" value="3"/>
</dbReference>
<protein>
    <recommendedName>
        <fullName evidence="5">Mucosa-associated lymphoid tissue lymphoma translocation protein 1</fullName>
    </recommendedName>
</protein>
<dbReference type="InterPro" id="IPR003598">
    <property type="entry name" value="Ig_sub2"/>
</dbReference>
<dbReference type="PROSITE" id="PS50835">
    <property type="entry name" value="IG_LIKE"/>
    <property type="match status" value="2"/>
</dbReference>
<dbReference type="Pfam" id="PF00656">
    <property type="entry name" value="Peptidase_C14"/>
    <property type="match status" value="1"/>
</dbReference>
<dbReference type="Gene3D" id="1.10.533.10">
    <property type="entry name" value="Death Domain, Fas"/>
    <property type="match status" value="1"/>
</dbReference>
<dbReference type="SMART" id="SM00408">
    <property type="entry name" value="IGc2"/>
    <property type="match status" value="3"/>
</dbReference>
<dbReference type="EMBL" id="JAIWYP010000004">
    <property type="protein sequence ID" value="KAH3829604.1"/>
    <property type="molecule type" value="Genomic_DNA"/>
</dbReference>
<evidence type="ECO:0000259" key="1">
    <source>
        <dbReference type="PROSITE" id="PS50208"/>
    </source>
</evidence>
<dbReference type="InterPro" id="IPR011600">
    <property type="entry name" value="Pept_C14_caspase"/>
</dbReference>
<dbReference type="Gene3D" id="3.40.50.1460">
    <property type="match status" value="1"/>
</dbReference>
<dbReference type="Pfam" id="PF18703">
    <property type="entry name" value="MALT1_Ig"/>
    <property type="match status" value="1"/>
</dbReference>
<dbReference type="InterPro" id="IPR011029">
    <property type="entry name" value="DEATH-like_dom_sf"/>
</dbReference>
<gene>
    <name evidence="3" type="ORF">DPMN_102831</name>
</gene>
<dbReference type="Proteomes" id="UP000828390">
    <property type="component" value="Unassembled WGS sequence"/>
</dbReference>
<dbReference type="InterPro" id="IPR033540">
    <property type="entry name" value="MALT1_IG-like_dom_sf"/>
</dbReference>
<reference evidence="3" key="2">
    <citation type="submission" date="2020-11" db="EMBL/GenBank/DDBJ databases">
        <authorList>
            <person name="McCartney M.A."/>
            <person name="Auch B."/>
            <person name="Kono T."/>
            <person name="Mallez S."/>
            <person name="Becker A."/>
            <person name="Gohl D.M."/>
            <person name="Silverstein K.A.T."/>
            <person name="Koren S."/>
            <person name="Bechman K.B."/>
            <person name="Herman A."/>
            <person name="Abrahante J.E."/>
            <person name="Garbe J."/>
        </authorList>
    </citation>
    <scope>NUCLEOTIDE SEQUENCE</scope>
    <source>
        <strain evidence="3">Duluth1</strain>
        <tissue evidence="3">Whole animal</tissue>
    </source>
</reference>
<evidence type="ECO:0000259" key="2">
    <source>
        <dbReference type="PROSITE" id="PS50835"/>
    </source>
</evidence>
<evidence type="ECO:0000313" key="4">
    <source>
        <dbReference type="Proteomes" id="UP000828390"/>
    </source>
</evidence>
<evidence type="ECO:0008006" key="5">
    <source>
        <dbReference type="Google" id="ProtNLM"/>
    </source>
</evidence>
<dbReference type="AlphaFoldDB" id="A0A9D4H9Z3"/>
<name>A0A9D4H9Z3_DREPO</name>
<dbReference type="InterPro" id="IPR041077">
    <property type="entry name" value="MALT1_Ig"/>
</dbReference>
<dbReference type="InterPro" id="IPR003599">
    <property type="entry name" value="Ig_sub"/>
</dbReference>
<dbReference type="Pfam" id="PF13927">
    <property type="entry name" value="Ig_3"/>
    <property type="match status" value="2"/>
</dbReference>
<dbReference type="InterPro" id="IPR052039">
    <property type="entry name" value="Caspase-related_regulators"/>
</dbReference>
<keyword evidence="4" id="KW-1185">Reference proteome</keyword>
<dbReference type="SUPFAM" id="SSF52129">
    <property type="entry name" value="Caspase-like"/>
    <property type="match status" value="1"/>
</dbReference>
<proteinExistence type="predicted"/>
<evidence type="ECO:0000313" key="3">
    <source>
        <dbReference type="EMBL" id="KAH3829604.1"/>
    </source>
</evidence>
<dbReference type="OrthoDB" id="412369at2759"/>
<accession>A0A9D4H9Z3</accession>
<dbReference type="Gene3D" id="2.60.40.3360">
    <property type="match status" value="1"/>
</dbReference>
<dbReference type="InterPro" id="IPR036179">
    <property type="entry name" value="Ig-like_dom_sf"/>
</dbReference>
<dbReference type="InterPro" id="IPR007110">
    <property type="entry name" value="Ig-like_dom"/>
</dbReference>
<dbReference type="PANTHER" id="PTHR22576">
    <property type="entry name" value="MUCOSA ASSOCIATED LYMPHOID TISSUE LYMPHOMA TRANSLOCATION PROTEIN 1/PARACASPASE"/>
    <property type="match status" value="1"/>
</dbReference>
<reference evidence="3" key="1">
    <citation type="journal article" date="2019" name="bioRxiv">
        <title>The Genome of the Zebra Mussel, Dreissena polymorpha: A Resource for Invasive Species Research.</title>
        <authorList>
            <person name="McCartney M.A."/>
            <person name="Auch B."/>
            <person name="Kono T."/>
            <person name="Mallez S."/>
            <person name="Zhang Y."/>
            <person name="Obille A."/>
            <person name="Becker A."/>
            <person name="Abrahante J.E."/>
            <person name="Garbe J."/>
            <person name="Badalamenti J.P."/>
            <person name="Herman A."/>
            <person name="Mangelson H."/>
            <person name="Liachko I."/>
            <person name="Sullivan S."/>
            <person name="Sone E.D."/>
            <person name="Koren S."/>
            <person name="Silverstein K.A.T."/>
            <person name="Beckman K.B."/>
            <person name="Gohl D.M."/>
        </authorList>
    </citation>
    <scope>NUCLEOTIDE SEQUENCE</scope>
    <source>
        <strain evidence="3">Duluth1</strain>
        <tissue evidence="3">Whole animal</tissue>
    </source>
</reference>
<organism evidence="3 4">
    <name type="scientific">Dreissena polymorpha</name>
    <name type="common">Zebra mussel</name>
    <name type="synonym">Mytilus polymorpha</name>
    <dbReference type="NCBI Taxonomy" id="45954"/>
    <lineage>
        <taxon>Eukaryota</taxon>
        <taxon>Metazoa</taxon>
        <taxon>Spiralia</taxon>
        <taxon>Lophotrochozoa</taxon>
        <taxon>Mollusca</taxon>
        <taxon>Bivalvia</taxon>
        <taxon>Autobranchia</taxon>
        <taxon>Heteroconchia</taxon>
        <taxon>Euheterodonta</taxon>
        <taxon>Imparidentia</taxon>
        <taxon>Neoheterodontei</taxon>
        <taxon>Myida</taxon>
        <taxon>Dreissenoidea</taxon>
        <taxon>Dreissenidae</taxon>
        <taxon>Dreissena</taxon>
    </lineage>
</organism>
<feature type="domain" description="Ig-like" evidence="2">
    <location>
        <begin position="108"/>
        <end position="199"/>
    </location>
</feature>
<dbReference type="PROSITE" id="PS50208">
    <property type="entry name" value="CASPASE_P20"/>
    <property type="match status" value="1"/>
</dbReference>
<dbReference type="InterPro" id="IPR001309">
    <property type="entry name" value="Pept_C14_p20"/>
</dbReference>
<feature type="domain" description="Ig-like" evidence="2">
    <location>
        <begin position="255"/>
        <end position="343"/>
    </location>
</feature>
<dbReference type="PANTHER" id="PTHR22576:SF37">
    <property type="entry name" value="MUCOSA-ASSOCIATED LYMPHOID TISSUE LYMPHOMA TRANSLOCATION PROTEIN 1"/>
    <property type="match status" value="1"/>
</dbReference>
<sequence>MPALGLNPQIDFDGSINELPGNVFIKIRELLDRNPADKDWRALIRCVESNPKYKISNVSVEQWSPAISHESPGGKLLTELGSRGMRVGELRENLEKINIDTFQLGLSPYEAIRLITSPPTSKDLYDGDTLELVIEATGRPHPRYQWFFCENGKNDFKKLQGYNQAILRIQHITQQNAGGYSCQIHNCGDPNKTVLTKLTVVSVSPNPRVANGLHPPDSGDFIYMFSQLSAVDPDHVAALVNGLQDRSADYGSALESITQIQYKLITGHPQDITVTLGQSFKLSVKTSGDPPIHYQWYRNGVKLEDGQGPTYNVICADKEDMGSYYCIVNNGVKKEQCRTAQVKETIKTLEADITIISHPQSVDLSFGGSALFSVEAQCHLPLSYQWFKDGAPITGETGSDLKIVNIQEQVKQGLYQCEVSLATPVAGIERKRKLSKSAFLRLKIPAVTDNIMYNPSDKVALLIGNSDYKSEIKLAAPKSDVHDLAEQLASMDFRVVTLLNLTKPEIENAVMEFSRLIGPNVYVLFYFCGHGFEENGISFLVPTDAPSMYSAEECVNAFSVLDNFQRKQPALICMIIDICRRAGKVKSNAHPSLFDQKVSKGNTIYCYATSPGLAAFEDKNHGLLLYHLKPLICKPVGIEKLFSEIKEEFFKVPKHSTRQLPELRSNLSEPNRSLTDRIAKKGNTQSYDLQTQIWNSYHVKPPKQVVSFPEVGVTVELDFQSEFSNLLNVFVIVIDTGSVLDCEGTISNISPRISQYGDTTRFQRQNKNGMKISLQDIQKLEDNLVVDITITFIYPRDRQRYFLTQRVDLGLPLVSKLQLWRPSTAFYPPRREPMEQEESDSM</sequence>
<dbReference type="SUPFAM" id="SSF47986">
    <property type="entry name" value="DEATH domain"/>
    <property type="match status" value="1"/>
</dbReference>
<dbReference type="SUPFAM" id="SSF48726">
    <property type="entry name" value="Immunoglobulin"/>
    <property type="match status" value="3"/>
</dbReference>
<dbReference type="Gene3D" id="2.60.40.10">
    <property type="entry name" value="Immunoglobulins"/>
    <property type="match status" value="3"/>
</dbReference>
<dbReference type="GO" id="GO:0006508">
    <property type="term" value="P:proteolysis"/>
    <property type="evidence" value="ECO:0007669"/>
    <property type="project" value="InterPro"/>
</dbReference>